<keyword evidence="2" id="KW-1185">Reference proteome</keyword>
<dbReference type="RefSeq" id="WP_203777226.1">
    <property type="nucleotide sequence ID" value="NZ_BOMQ01000102.1"/>
</dbReference>
<name>A0A919MLX6_9ACTN</name>
<comment type="caution">
    <text evidence="1">The sequence shown here is derived from an EMBL/GenBank/DDBJ whole genome shotgun (WGS) entry which is preliminary data.</text>
</comment>
<protein>
    <recommendedName>
        <fullName evidence="3">HTH luxR-type domain-containing protein</fullName>
    </recommendedName>
</protein>
<dbReference type="Proteomes" id="UP000647172">
    <property type="component" value="Unassembled WGS sequence"/>
</dbReference>
<dbReference type="EMBL" id="BOMQ01000102">
    <property type="protein sequence ID" value="GIE54424.1"/>
    <property type="molecule type" value="Genomic_DNA"/>
</dbReference>
<organism evidence="1 2">
    <name type="scientific">Actinoplanes nipponensis</name>
    <dbReference type="NCBI Taxonomy" id="135950"/>
    <lineage>
        <taxon>Bacteria</taxon>
        <taxon>Bacillati</taxon>
        <taxon>Actinomycetota</taxon>
        <taxon>Actinomycetes</taxon>
        <taxon>Micromonosporales</taxon>
        <taxon>Micromonosporaceae</taxon>
        <taxon>Actinoplanes</taxon>
    </lineage>
</organism>
<dbReference type="AlphaFoldDB" id="A0A919MLX6"/>
<evidence type="ECO:0000313" key="1">
    <source>
        <dbReference type="EMBL" id="GIE54424.1"/>
    </source>
</evidence>
<reference evidence="1" key="1">
    <citation type="submission" date="2021-01" db="EMBL/GenBank/DDBJ databases">
        <title>Whole genome shotgun sequence of Actinoplanes nipponensis NBRC 14063.</title>
        <authorList>
            <person name="Komaki H."/>
            <person name="Tamura T."/>
        </authorList>
    </citation>
    <scope>NUCLEOTIDE SEQUENCE</scope>
    <source>
        <strain evidence="1">NBRC 14063</strain>
    </source>
</reference>
<dbReference type="InterPro" id="IPR036388">
    <property type="entry name" value="WH-like_DNA-bd_sf"/>
</dbReference>
<dbReference type="GO" id="GO:0006355">
    <property type="term" value="P:regulation of DNA-templated transcription"/>
    <property type="evidence" value="ECO:0007669"/>
    <property type="project" value="InterPro"/>
</dbReference>
<evidence type="ECO:0000313" key="2">
    <source>
        <dbReference type="Proteomes" id="UP000647172"/>
    </source>
</evidence>
<evidence type="ECO:0008006" key="3">
    <source>
        <dbReference type="Google" id="ProtNLM"/>
    </source>
</evidence>
<dbReference type="SUPFAM" id="SSF46894">
    <property type="entry name" value="C-terminal effector domain of the bipartite response regulators"/>
    <property type="match status" value="1"/>
</dbReference>
<dbReference type="Gene3D" id="1.10.10.10">
    <property type="entry name" value="Winged helix-like DNA-binding domain superfamily/Winged helix DNA-binding domain"/>
    <property type="match status" value="1"/>
</dbReference>
<proteinExistence type="predicted"/>
<dbReference type="GO" id="GO:0003677">
    <property type="term" value="F:DNA binding"/>
    <property type="evidence" value="ECO:0007669"/>
    <property type="project" value="InterPro"/>
</dbReference>
<accession>A0A919MLX6</accession>
<sequence length="274" mass="28893">MTRFLDGVRASKGERGHAVPAAVPSSGYEIENMLLQARALVEGAVGKHRNYLNEHSVTALDTGGTAVADAARSLAGAARGFVGVVLPGEGARSLLPLLDVLTRAGATGLDARILVATRVLDDADAVTRLERVAHRARIRLVAAPLQEILLVDNASALVRTQGPTGTGDEACVVRAPALLRNLRALFSASWQGGVPLADYRRLSEKSRTVVARRILIALNSGVTDEAAARNLGMSVRTYRRNVADIARELGARSRFQAGVRAAELGLLQQDVGAA</sequence>
<gene>
    <name evidence="1" type="ORF">Ani05nite_79580</name>
</gene>
<dbReference type="InterPro" id="IPR016032">
    <property type="entry name" value="Sig_transdc_resp-reg_C-effctor"/>
</dbReference>